<feature type="region of interest" description="Disordered" evidence="3">
    <location>
        <begin position="70"/>
        <end position="91"/>
    </location>
</feature>
<dbReference type="PROSITE" id="PS00018">
    <property type="entry name" value="EF_HAND_1"/>
    <property type="match status" value="1"/>
</dbReference>
<dbReference type="Pfam" id="PF13202">
    <property type="entry name" value="EF-hand_5"/>
    <property type="match status" value="2"/>
</dbReference>
<feature type="coiled-coil region" evidence="2">
    <location>
        <begin position="234"/>
        <end position="294"/>
    </location>
</feature>
<reference evidence="5" key="1">
    <citation type="submission" date="2021-01" db="EMBL/GenBank/DDBJ databases">
        <authorList>
            <person name="Corre E."/>
            <person name="Pelletier E."/>
            <person name="Niang G."/>
            <person name="Scheremetjew M."/>
            <person name="Finn R."/>
            <person name="Kale V."/>
            <person name="Holt S."/>
            <person name="Cochrane G."/>
            <person name="Meng A."/>
            <person name="Brown T."/>
            <person name="Cohen L."/>
        </authorList>
    </citation>
    <scope>NUCLEOTIDE SEQUENCE</scope>
    <source>
        <strain evidence="5">CCMP2222</strain>
    </source>
</reference>
<evidence type="ECO:0000256" key="3">
    <source>
        <dbReference type="SAM" id="MobiDB-lite"/>
    </source>
</evidence>
<dbReference type="InterPro" id="IPR011992">
    <property type="entry name" value="EF-hand-dom_pair"/>
</dbReference>
<dbReference type="InterPro" id="IPR002048">
    <property type="entry name" value="EF_hand_dom"/>
</dbReference>
<gene>
    <name evidence="5" type="ORF">AAND1436_LOCUS8825</name>
</gene>
<accession>A0A7S2B3I9</accession>
<dbReference type="AlphaFoldDB" id="A0A7S2B3I9"/>
<feature type="coiled-coil region" evidence="2">
    <location>
        <begin position="160"/>
        <end position="207"/>
    </location>
</feature>
<keyword evidence="2" id="KW-0175">Coiled coil</keyword>
<evidence type="ECO:0000256" key="2">
    <source>
        <dbReference type="SAM" id="Coils"/>
    </source>
</evidence>
<feature type="compositionally biased region" description="Basic and acidic residues" evidence="3">
    <location>
        <begin position="77"/>
        <end position="87"/>
    </location>
</feature>
<evidence type="ECO:0000256" key="1">
    <source>
        <dbReference type="ARBA" id="ARBA00022837"/>
    </source>
</evidence>
<evidence type="ECO:0000259" key="4">
    <source>
        <dbReference type="PROSITE" id="PS50222"/>
    </source>
</evidence>
<proteinExistence type="predicted"/>
<name>A0A7S2B3I9_9DINO</name>
<feature type="domain" description="EF-hand" evidence="4">
    <location>
        <begin position="327"/>
        <end position="362"/>
    </location>
</feature>
<dbReference type="EMBL" id="HBGQ01017724">
    <property type="protein sequence ID" value="CAD9385585.1"/>
    <property type="molecule type" value="Transcribed_RNA"/>
</dbReference>
<dbReference type="PROSITE" id="PS50222">
    <property type="entry name" value="EF_HAND_2"/>
    <property type="match status" value="2"/>
</dbReference>
<dbReference type="InterPro" id="IPR018247">
    <property type="entry name" value="EF_Hand_1_Ca_BS"/>
</dbReference>
<dbReference type="GO" id="GO:0005509">
    <property type="term" value="F:calcium ion binding"/>
    <property type="evidence" value="ECO:0007669"/>
    <property type="project" value="InterPro"/>
</dbReference>
<sequence length="573" mass="64166">MELDEVTATAKAVDEAGQEAKTKMKACTDFILSKGQEMKSPDLPGATQNASKETLQKLLQRINECTRGTEATMATSRESRERNIRKGEARKKKAAIEATFDKYDGDKDGVLSKIEIKKYAKGEFEFPISNTAMEDIFKVLVDEGEKGVKKDQFQRLKYAIGIAREKVKDAERKAAREAREKELARLKSELEEQIKDADNSVGAAKELVDKTEEMANPIASKGKAMASAEMIKLADEVAEAVKEAKEKSGEAKKEVAELSEGVDKDLKGYVLFEIRKLEEKMSKFDARLTRASNLATRFRDEAKIKESDELYALEKRAIDMIKNHKKVNKLSNEEMFADIDTGKDGKIDESEFLAFFKRCEKLPQKEAKEGEAEPAEEPELTEADLSKAFKSLDDDDEDSIAKDRFVNVIRVFMKVIKDTVITSGISIKESKTLRRLDLGEVVEILEGPVKEDTVEVLRVKAKVMKDDVEGWITMAGNQGTVFLEDGGHLFKVVKDTILTESFELDGGGSKDATRKLKDNTRKLKVGEIVEVREWARKEEKSGLMRMKCKAKSDGMTGWVTTLGNQGTVYMEVV</sequence>
<protein>
    <recommendedName>
        <fullName evidence="4">EF-hand domain-containing protein</fullName>
    </recommendedName>
</protein>
<dbReference type="SMART" id="SM00054">
    <property type="entry name" value="EFh"/>
    <property type="match status" value="2"/>
</dbReference>
<organism evidence="5">
    <name type="scientific">Alexandrium andersonii</name>
    <dbReference type="NCBI Taxonomy" id="327968"/>
    <lineage>
        <taxon>Eukaryota</taxon>
        <taxon>Sar</taxon>
        <taxon>Alveolata</taxon>
        <taxon>Dinophyceae</taxon>
        <taxon>Gonyaulacales</taxon>
        <taxon>Pyrocystaceae</taxon>
        <taxon>Alexandrium</taxon>
    </lineage>
</organism>
<dbReference type="SUPFAM" id="SSF47473">
    <property type="entry name" value="EF-hand"/>
    <property type="match status" value="2"/>
</dbReference>
<feature type="domain" description="EF-hand" evidence="4">
    <location>
        <begin position="91"/>
        <end position="126"/>
    </location>
</feature>
<evidence type="ECO:0000313" key="5">
    <source>
        <dbReference type="EMBL" id="CAD9385585.1"/>
    </source>
</evidence>
<dbReference type="Gene3D" id="1.10.238.10">
    <property type="entry name" value="EF-hand"/>
    <property type="match status" value="2"/>
</dbReference>
<keyword evidence="1" id="KW-0106">Calcium</keyword>